<dbReference type="SMART" id="SM01203">
    <property type="entry name" value="DUF3585"/>
    <property type="match status" value="1"/>
</dbReference>
<dbReference type="FunFam" id="1.10.418.10:FF:000023">
    <property type="entry name" value="EH domain-binding protein 1 isoform X1"/>
    <property type="match status" value="1"/>
</dbReference>
<keyword evidence="2" id="KW-0597">Phosphoprotein</keyword>
<feature type="compositionally biased region" description="Basic and acidic residues" evidence="5">
    <location>
        <begin position="215"/>
        <end position="225"/>
    </location>
</feature>
<keyword evidence="9" id="KW-1185">Reference proteome</keyword>
<evidence type="ECO:0000256" key="5">
    <source>
        <dbReference type="SAM" id="MobiDB-lite"/>
    </source>
</evidence>
<feature type="compositionally biased region" description="Basic and acidic residues" evidence="5">
    <location>
        <begin position="720"/>
        <end position="740"/>
    </location>
</feature>
<dbReference type="InterPro" id="IPR001715">
    <property type="entry name" value="CH_dom"/>
</dbReference>
<dbReference type="InterPro" id="IPR036872">
    <property type="entry name" value="CH_dom_sf"/>
</dbReference>
<feature type="compositionally biased region" description="Basic and acidic residues" evidence="5">
    <location>
        <begin position="83"/>
        <end position="98"/>
    </location>
</feature>
<dbReference type="Proteomes" id="UP001142489">
    <property type="component" value="Unassembled WGS sequence"/>
</dbReference>
<reference evidence="8" key="1">
    <citation type="journal article" date="2023" name="DNA Res.">
        <title>Chromosome-level genome assembly of Phrynocephalus forsythii using third-generation DNA sequencing and Hi-C analysis.</title>
        <authorList>
            <person name="Qi Y."/>
            <person name="Zhao W."/>
            <person name="Zhao Y."/>
            <person name="Niu C."/>
            <person name="Cao S."/>
            <person name="Zhang Y."/>
        </authorList>
    </citation>
    <scope>NUCLEOTIDE SEQUENCE</scope>
    <source>
        <tissue evidence="8">Muscle</tissue>
    </source>
</reference>
<sequence length="1038" mass="110682">MVWSSGEGLLLPGCPVGSVRGEVETEQEGLSSCNVGLPEGELPLPERLARSDQKHPLEAEGDWDAHEDASREGPSVAPSSPEPEDHGPGGEAEGERPQVSEQPRSAAMPMDLLITEEPPACCGDGGNLIISAEPLRPAPAEAATGKAAERVSVEMPVSAPPSPERCREAEPATAEAGSVPLTPWEAPGMLPEPAWESERARNRGAVDEQGGPEGGARDPAGEEPRGWASLEEEGKGMPQFPGGISEAKAAKACEEDEDGSMEAVGPALPRAPFPAASESQEPSLRPEAAPGTDSPSSQGSAPPLPAAHAPTEQTGRPCQEGPVASPTTCGSPEPDLGAQDEPLGSPALVSTSQSLLEWCQEVTANYRGIHITNFTTSWRNGLAFCAILHHFHPDKINYDALDPFDIKQNNKLAFDGFAALGISRVMDPADMVFLTVPDRLIVMTYLCQIRAFFTGQELNVVQLAPHTSQSTYKVGKFDTDASSSLDPSAFYSLHLQGAAKPTDKPGLLDTEEASPAKASEVTDKEETKSEVDGTVPGHPGSEEKADPGENSKNEAGAEDRGAKDSHWDFSPGPGPEPEPEVVSSAEADGKRVDNDSAGVSELPGAVDPQVKKEQNAEEAAARAGPGVQPFPADSAMQASDLAGKALLNGTVARLAVEQGACSVPQRDPAGKPVTNGTLNGREGETPGPLDSGTGVSQPDGKAPANGATAATLSPGSEASGTREAEATRPERRPSASEGEKLVPPPRLKRMVSRGSVERPLQRTPSVGSPGPVAPPRPHAAKSTFAHVRDADLVKKRRSRLKSESLSVDEGEAAGPLEDPAQRLAVDGGSEEGTRGPQGRTKGEHLPASPTAPAQEPSQDFGLKTSATNEEEIPKFQDTSQYVVAELRALENEQRQIDRRAAVVEKELRALMESGADKLKEEELIQEWFTLVNKKNALIRRQDQLQLLMEEQDLERRFELLSRELRAMMGIEDGLKTDVQQQREQLLLQELVSLVNQRDELVRDLDIKERIAMEEDARLERGLQLRRHKLSRKEKCRVS</sequence>
<dbReference type="EMBL" id="JAPFRF010000019">
    <property type="protein sequence ID" value="KAJ7307487.1"/>
    <property type="molecule type" value="Genomic_DNA"/>
</dbReference>
<name>A0A9Q0XD95_9SAUR</name>
<dbReference type="CDD" id="cd21255">
    <property type="entry name" value="CH_EHBP1L1"/>
    <property type="match status" value="1"/>
</dbReference>
<evidence type="ECO:0000313" key="9">
    <source>
        <dbReference type="Proteomes" id="UP001142489"/>
    </source>
</evidence>
<keyword evidence="4" id="KW-0175">Coiled coil</keyword>
<feature type="compositionally biased region" description="Low complexity" evidence="5">
    <location>
        <begin position="132"/>
        <end position="146"/>
    </location>
</feature>
<gene>
    <name evidence="8" type="ORF">JRQ81_009508</name>
</gene>
<dbReference type="Pfam" id="PF00307">
    <property type="entry name" value="CH"/>
    <property type="match status" value="1"/>
</dbReference>
<evidence type="ECO:0000256" key="2">
    <source>
        <dbReference type="ARBA" id="ARBA00022553"/>
    </source>
</evidence>
<dbReference type="PROSITE" id="PS50021">
    <property type="entry name" value="CH"/>
    <property type="match status" value="1"/>
</dbReference>
<dbReference type="InterPro" id="IPR022735">
    <property type="entry name" value="bMERB_dom"/>
</dbReference>
<protein>
    <recommendedName>
        <fullName evidence="10">EH domain-binding protein 1-like protein 1</fullName>
    </recommendedName>
</protein>
<dbReference type="OrthoDB" id="5972258at2759"/>
<feature type="region of interest" description="Disordered" evidence="5">
    <location>
        <begin position="660"/>
        <end position="860"/>
    </location>
</feature>
<dbReference type="PROSITE" id="PS51848">
    <property type="entry name" value="BMERB"/>
    <property type="match status" value="1"/>
</dbReference>
<feature type="compositionally biased region" description="Basic and acidic residues" evidence="5">
    <location>
        <begin position="47"/>
        <end position="71"/>
    </location>
</feature>
<feature type="domain" description="Calponin-homology (CH)" evidence="6">
    <location>
        <begin position="349"/>
        <end position="454"/>
    </location>
</feature>
<feature type="region of interest" description="Disordered" evidence="5">
    <location>
        <begin position="501"/>
        <end position="635"/>
    </location>
</feature>
<evidence type="ECO:0000256" key="3">
    <source>
        <dbReference type="ARBA" id="ARBA00022753"/>
    </source>
</evidence>
<proteinExistence type="predicted"/>
<keyword evidence="3" id="KW-0967">Endosome</keyword>
<dbReference type="PANTHER" id="PTHR23167">
    <property type="entry name" value="CALPONIN HOMOLOGY DOMAIN-CONTAINING PROTEIN DDB_G0272472-RELATED"/>
    <property type="match status" value="1"/>
</dbReference>
<accession>A0A9Q0XD95</accession>
<dbReference type="InterPro" id="IPR050540">
    <property type="entry name" value="F-actin_Monoox_Mical"/>
</dbReference>
<dbReference type="SMART" id="SM00033">
    <property type="entry name" value="CH"/>
    <property type="match status" value="1"/>
</dbReference>
<dbReference type="SUPFAM" id="SSF47576">
    <property type="entry name" value="Calponin-homology domain, CH-domain"/>
    <property type="match status" value="1"/>
</dbReference>
<feature type="compositionally biased region" description="Polar residues" evidence="5">
    <location>
        <begin position="708"/>
        <end position="719"/>
    </location>
</feature>
<evidence type="ECO:0000259" key="6">
    <source>
        <dbReference type="PROSITE" id="PS50021"/>
    </source>
</evidence>
<feature type="compositionally biased region" description="Basic and acidic residues" evidence="5">
    <location>
        <begin position="196"/>
        <end position="206"/>
    </location>
</feature>
<dbReference type="Gene3D" id="1.10.418.10">
    <property type="entry name" value="Calponin-like domain"/>
    <property type="match status" value="1"/>
</dbReference>
<dbReference type="AlphaFoldDB" id="A0A9Q0XD95"/>
<dbReference type="Pfam" id="PF12130">
    <property type="entry name" value="bMERB_dom"/>
    <property type="match status" value="1"/>
</dbReference>
<feature type="compositionally biased region" description="Low complexity" evidence="5">
    <location>
        <begin position="36"/>
        <end position="46"/>
    </location>
</feature>
<evidence type="ECO:0000256" key="1">
    <source>
        <dbReference type="ARBA" id="ARBA00004177"/>
    </source>
</evidence>
<comment type="subcellular location">
    <subcellularLocation>
        <location evidence="1">Endosome</location>
    </subcellularLocation>
</comment>
<feature type="domain" description="BMERB" evidence="7">
    <location>
        <begin position="868"/>
        <end position="1020"/>
    </location>
</feature>
<feature type="region of interest" description="Disordered" evidence="5">
    <location>
        <begin position="1"/>
        <end position="346"/>
    </location>
</feature>
<evidence type="ECO:0008006" key="10">
    <source>
        <dbReference type="Google" id="ProtNLM"/>
    </source>
</evidence>
<evidence type="ECO:0000256" key="4">
    <source>
        <dbReference type="ARBA" id="ARBA00023054"/>
    </source>
</evidence>
<dbReference type="GO" id="GO:0005768">
    <property type="term" value="C:endosome"/>
    <property type="evidence" value="ECO:0007669"/>
    <property type="project" value="UniProtKB-SubCell"/>
</dbReference>
<dbReference type="PANTHER" id="PTHR23167:SF42">
    <property type="entry name" value="EH DOMAIN-BINDING PROTEIN 1-LIKE PROTEIN 1"/>
    <property type="match status" value="1"/>
</dbReference>
<feature type="compositionally biased region" description="Basic and acidic residues" evidence="5">
    <location>
        <begin position="540"/>
        <end position="567"/>
    </location>
</feature>
<evidence type="ECO:0000313" key="8">
    <source>
        <dbReference type="EMBL" id="KAJ7307487.1"/>
    </source>
</evidence>
<organism evidence="8 9">
    <name type="scientific">Phrynocephalus forsythii</name>
    <dbReference type="NCBI Taxonomy" id="171643"/>
    <lineage>
        <taxon>Eukaryota</taxon>
        <taxon>Metazoa</taxon>
        <taxon>Chordata</taxon>
        <taxon>Craniata</taxon>
        <taxon>Vertebrata</taxon>
        <taxon>Euteleostomi</taxon>
        <taxon>Lepidosauria</taxon>
        <taxon>Squamata</taxon>
        <taxon>Bifurcata</taxon>
        <taxon>Unidentata</taxon>
        <taxon>Episquamata</taxon>
        <taxon>Toxicofera</taxon>
        <taxon>Iguania</taxon>
        <taxon>Acrodonta</taxon>
        <taxon>Agamidae</taxon>
        <taxon>Agaminae</taxon>
        <taxon>Phrynocephalus</taxon>
    </lineage>
</organism>
<feature type="compositionally biased region" description="Basic and acidic residues" evidence="5">
    <location>
        <begin position="520"/>
        <end position="531"/>
    </location>
</feature>
<evidence type="ECO:0000259" key="7">
    <source>
        <dbReference type="PROSITE" id="PS51848"/>
    </source>
</evidence>
<comment type="caution">
    <text evidence="8">The sequence shown here is derived from an EMBL/GenBank/DDBJ whole genome shotgun (WGS) entry which is preliminary data.</text>
</comment>